<dbReference type="EMBL" id="RCCI01000008">
    <property type="protein sequence ID" value="RLJ62165.1"/>
    <property type="molecule type" value="Genomic_DNA"/>
</dbReference>
<dbReference type="Pfam" id="PF08750">
    <property type="entry name" value="CNP1"/>
    <property type="match status" value="1"/>
</dbReference>
<reference evidence="4 5" key="1">
    <citation type="submission" date="2018-10" db="EMBL/GenBank/DDBJ databases">
        <title>Genomic Encyclopedia of Type Strains, Phase IV (KMG-IV): sequencing the most valuable type-strain genomes for metagenomic binning, comparative biology and taxonomic classification.</title>
        <authorList>
            <person name="Goeker M."/>
        </authorList>
    </citation>
    <scope>NUCLEOTIDE SEQUENCE [LARGE SCALE GENOMIC DNA]</scope>
    <source>
        <strain evidence="4 5">DSM 26916</strain>
    </source>
</reference>
<feature type="region of interest" description="Disordered" evidence="1">
    <location>
        <begin position="158"/>
        <end position="179"/>
    </location>
</feature>
<evidence type="ECO:0000313" key="4">
    <source>
        <dbReference type="EMBL" id="RLJ62165.1"/>
    </source>
</evidence>
<feature type="signal peptide" evidence="2">
    <location>
        <begin position="1"/>
        <end position="21"/>
    </location>
</feature>
<proteinExistence type="predicted"/>
<sequence>MSIARRLAALALTLMVTAACANTDDAEGRPWAEGETALPAFPQDSDLLPFYVSAATSNRFFIDAKSLSAGSDGVVRYVVVIKTSGGATNVTFEGIRCDAREYKLYATGRYDRTWGPLLAGQWRPIEYKDRNRHHSVLSRNFFCPNGVRIGSADEGRDALRRGKHPAADHELWQDSEGAP</sequence>
<organism evidence="4 5">
    <name type="scientific">Sulfurisoma sediminicola</name>
    <dbReference type="NCBI Taxonomy" id="1381557"/>
    <lineage>
        <taxon>Bacteria</taxon>
        <taxon>Pseudomonadati</taxon>
        <taxon>Pseudomonadota</taxon>
        <taxon>Betaproteobacteria</taxon>
        <taxon>Nitrosomonadales</taxon>
        <taxon>Sterolibacteriaceae</taxon>
        <taxon>Sulfurisoma</taxon>
    </lineage>
</organism>
<evidence type="ECO:0000256" key="1">
    <source>
        <dbReference type="SAM" id="MobiDB-lite"/>
    </source>
</evidence>
<comment type="caution">
    <text evidence="4">The sequence shown here is derived from an EMBL/GenBank/DDBJ whole genome shotgun (WGS) entry which is preliminary data.</text>
</comment>
<evidence type="ECO:0000313" key="5">
    <source>
        <dbReference type="Proteomes" id="UP000268908"/>
    </source>
</evidence>
<feature type="domain" description="CNP1-like uncharacterised" evidence="3">
    <location>
        <begin position="27"/>
        <end position="159"/>
    </location>
</feature>
<dbReference type="Proteomes" id="UP000268908">
    <property type="component" value="Unassembled WGS sequence"/>
</dbReference>
<dbReference type="RefSeq" id="WP_207855763.1">
    <property type="nucleotide sequence ID" value="NZ_BHVV01000002.1"/>
</dbReference>
<dbReference type="InterPro" id="IPR014861">
    <property type="entry name" value="CNP1-like_dom"/>
</dbReference>
<keyword evidence="2" id="KW-0732">Signal</keyword>
<protein>
    <submittedName>
        <fullName evidence="4">CNP1-like family protein</fullName>
    </submittedName>
</protein>
<gene>
    <name evidence="4" type="ORF">DFR35_2810</name>
</gene>
<feature type="chain" id="PRO_5019859010" evidence="2">
    <location>
        <begin position="22"/>
        <end position="179"/>
    </location>
</feature>
<dbReference type="PROSITE" id="PS51257">
    <property type="entry name" value="PROKAR_LIPOPROTEIN"/>
    <property type="match status" value="1"/>
</dbReference>
<accession>A0A497X8B5</accession>
<evidence type="ECO:0000259" key="3">
    <source>
        <dbReference type="Pfam" id="PF08750"/>
    </source>
</evidence>
<keyword evidence="5" id="KW-1185">Reference proteome</keyword>
<dbReference type="AlphaFoldDB" id="A0A497X8B5"/>
<evidence type="ECO:0000256" key="2">
    <source>
        <dbReference type="SAM" id="SignalP"/>
    </source>
</evidence>
<name>A0A497X8B5_9PROT</name>
<feature type="compositionally biased region" description="Basic and acidic residues" evidence="1">
    <location>
        <begin position="158"/>
        <end position="172"/>
    </location>
</feature>